<accession>A0AAN7TBY6</accession>
<sequence>MESSRKRKVLATPSSTENGSASKKIRLLNSAPRNIVQDLGQTLINQLRNSKDKNGHLIATQFVELPPRDVLPDYYEFTKLPIALETIEDKLKRNTYPTMTALESDFKRLIQNAKSYNDPKSEIYENAERIRKLVYNYMKINNPQYTQDPNYISYPTPVPGENGGPVQNGSYVNGEDEVDSKPANLQESEKPQRAVSKTSEPPVNRKVSLAPSGGEEDDVYTGGNALDLTGMSFQDAQQNILSFLLHFTDSEGLEIYTPFTNLPSRKLEDYYQFTKHPVSIKGVGKRVRGVHGRAPPTNVTDFKTWDAFEEEVSFIWRNAQSYNEEGSDMYILADEFKQHFQSLMVDARAKVDEPARPSIKLGGPKPKVTLNLNQHRNSPAPAVGVQIDNEALARQKQMVNAGVNGQQHARPGPMTNGNARSSTYVPTIEARPTTAGSPSGLAVKPEKALTPAMSNSTPAAHTLTNGMMPPPSMRPPSGSPFPAPPTSSYTFTAPAFLPPLPTRHYPAEAALLPTVTIQTHPQLPLPTPYHLNIPPHPTLSHQSTTITLPITHYYIQINPTISKELSMGRPYKLFVTLNGLRLNQRDTQFHADNGRRTHVYDGTLMQGVNRVEVEVAAQKAGQGEGGERLEERGLDVEKVTAFVNLMRG</sequence>
<dbReference type="CDD" id="cd04369">
    <property type="entry name" value="Bromodomain"/>
    <property type="match status" value="2"/>
</dbReference>
<keyword evidence="6" id="KW-0804">Transcription</keyword>
<dbReference type="InterPro" id="IPR001487">
    <property type="entry name" value="Bromodomain"/>
</dbReference>
<evidence type="ECO:0000313" key="11">
    <source>
        <dbReference type="EMBL" id="KAK5109818.1"/>
    </source>
</evidence>
<dbReference type="PRINTS" id="PR00503">
    <property type="entry name" value="BROMODOMAIN"/>
</dbReference>
<dbReference type="GO" id="GO:0006368">
    <property type="term" value="P:transcription elongation by RNA polymerase II"/>
    <property type="evidence" value="ECO:0007669"/>
    <property type="project" value="TreeGrafter"/>
</dbReference>
<keyword evidence="4" id="KW-0805">Transcription regulation</keyword>
<protein>
    <recommendedName>
        <fullName evidence="10">Bromo domain-containing protein</fullName>
    </recommendedName>
</protein>
<dbReference type="PANTHER" id="PTHR16062">
    <property type="entry name" value="SWI/SNF-RELATED"/>
    <property type="match status" value="1"/>
</dbReference>
<evidence type="ECO:0000256" key="6">
    <source>
        <dbReference type="ARBA" id="ARBA00023163"/>
    </source>
</evidence>
<evidence type="ECO:0000313" key="12">
    <source>
        <dbReference type="Proteomes" id="UP001310890"/>
    </source>
</evidence>
<feature type="compositionally biased region" description="Polar residues" evidence="9">
    <location>
        <begin position="12"/>
        <end position="21"/>
    </location>
</feature>
<dbReference type="FunFam" id="1.20.920.10:FF:000083">
    <property type="entry name" value="WGS project CABT00000000 data, contig 2.8"/>
    <property type="match status" value="1"/>
</dbReference>
<reference evidence="11" key="1">
    <citation type="submission" date="2023-08" db="EMBL/GenBank/DDBJ databases">
        <title>Black Yeasts Isolated from many extreme environments.</title>
        <authorList>
            <person name="Coleine C."/>
            <person name="Stajich J.E."/>
            <person name="Selbmann L."/>
        </authorList>
    </citation>
    <scope>NUCLEOTIDE SEQUENCE</scope>
    <source>
        <strain evidence="11">CCFEE 5401</strain>
    </source>
</reference>
<dbReference type="PROSITE" id="PS50014">
    <property type="entry name" value="BROMODOMAIN_2"/>
    <property type="match status" value="2"/>
</dbReference>
<dbReference type="GO" id="GO:0003682">
    <property type="term" value="F:chromatin binding"/>
    <property type="evidence" value="ECO:0007669"/>
    <property type="project" value="TreeGrafter"/>
</dbReference>
<dbReference type="InterPro" id="IPR036427">
    <property type="entry name" value="Bromodomain-like_sf"/>
</dbReference>
<evidence type="ECO:0000256" key="5">
    <source>
        <dbReference type="ARBA" id="ARBA00023117"/>
    </source>
</evidence>
<gene>
    <name evidence="11" type="ORF">LTR62_006551</name>
</gene>
<dbReference type="SMART" id="SM00297">
    <property type="entry name" value="BROMO"/>
    <property type="match status" value="2"/>
</dbReference>
<feature type="region of interest" description="Disordered" evidence="9">
    <location>
        <begin position="146"/>
        <end position="218"/>
    </location>
</feature>
<dbReference type="GO" id="GO:0016586">
    <property type="term" value="C:RSC-type complex"/>
    <property type="evidence" value="ECO:0007669"/>
    <property type="project" value="InterPro"/>
</dbReference>
<evidence type="ECO:0000256" key="4">
    <source>
        <dbReference type="ARBA" id="ARBA00023015"/>
    </source>
</evidence>
<organism evidence="11 12">
    <name type="scientific">Meristemomyces frigidus</name>
    <dbReference type="NCBI Taxonomy" id="1508187"/>
    <lineage>
        <taxon>Eukaryota</taxon>
        <taxon>Fungi</taxon>
        <taxon>Dikarya</taxon>
        <taxon>Ascomycota</taxon>
        <taxon>Pezizomycotina</taxon>
        <taxon>Dothideomycetes</taxon>
        <taxon>Dothideomycetidae</taxon>
        <taxon>Mycosphaerellales</taxon>
        <taxon>Teratosphaeriaceae</taxon>
        <taxon>Meristemomyces</taxon>
    </lineage>
</organism>
<keyword evidence="7" id="KW-0539">Nucleus</keyword>
<proteinExistence type="predicted"/>
<dbReference type="AlphaFoldDB" id="A0AAN7TBY6"/>
<evidence type="ECO:0000256" key="7">
    <source>
        <dbReference type="ARBA" id="ARBA00023242"/>
    </source>
</evidence>
<comment type="caution">
    <text evidence="11">The sequence shown here is derived from an EMBL/GenBank/DDBJ whole genome shotgun (WGS) entry which is preliminary data.</text>
</comment>
<keyword evidence="2" id="KW-0677">Repeat</keyword>
<evidence type="ECO:0000256" key="1">
    <source>
        <dbReference type="ARBA" id="ARBA00004123"/>
    </source>
</evidence>
<evidence type="ECO:0000256" key="2">
    <source>
        <dbReference type="ARBA" id="ARBA00022737"/>
    </source>
</evidence>
<dbReference type="Proteomes" id="UP001310890">
    <property type="component" value="Unassembled WGS sequence"/>
</dbReference>
<evidence type="ECO:0000256" key="9">
    <source>
        <dbReference type="SAM" id="MobiDB-lite"/>
    </source>
</evidence>
<dbReference type="Pfam" id="PF00439">
    <property type="entry name" value="Bromodomain"/>
    <property type="match status" value="2"/>
</dbReference>
<name>A0AAN7TBY6_9PEZI</name>
<dbReference type="PANTHER" id="PTHR16062:SF19">
    <property type="entry name" value="PROTEIN POLYBROMO-1"/>
    <property type="match status" value="1"/>
</dbReference>
<evidence type="ECO:0000256" key="3">
    <source>
        <dbReference type="ARBA" id="ARBA00022853"/>
    </source>
</evidence>
<dbReference type="Gene3D" id="1.20.920.10">
    <property type="entry name" value="Bromodomain-like"/>
    <property type="match status" value="2"/>
</dbReference>
<keyword evidence="5 8" id="KW-0103">Bromodomain</keyword>
<evidence type="ECO:0000256" key="8">
    <source>
        <dbReference type="PROSITE-ProRule" id="PRU00035"/>
    </source>
</evidence>
<keyword evidence="3" id="KW-0156">Chromatin regulator</keyword>
<comment type="subcellular location">
    <subcellularLocation>
        <location evidence="1">Nucleus</location>
    </subcellularLocation>
</comment>
<dbReference type="GO" id="GO:0006338">
    <property type="term" value="P:chromatin remodeling"/>
    <property type="evidence" value="ECO:0007669"/>
    <property type="project" value="InterPro"/>
</dbReference>
<feature type="domain" description="Bromo" evidence="10">
    <location>
        <begin position="54"/>
        <end position="124"/>
    </location>
</feature>
<evidence type="ECO:0000259" key="10">
    <source>
        <dbReference type="PROSITE" id="PS50014"/>
    </source>
</evidence>
<feature type="domain" description="Bromo" evidence="10">
    <location>
        <begin position="251"/>
        <end position="330"/>
    </location>
</feature>
<dbReference type="Pfam" id="PF22994">
    <property type="entry name" value="RSC4_Ig_like"/>
    <property type="match status" value="1"/>
</dbReference>
<dbReference type="EMBL" id="JAVRRL010000058">
    <property type="protein sequence ID" value="KAK5109818.1"/>
    <property type="molecule type" value="Genomic_DNA"/>
</dbReference>
<dbReference type="InterPro" id="IPR037382">
    <property type="entry name" value="Rsc/polybromo"/>
</dbReference>
<dbReference type="SUPFAM" id="SSF47370">
    <property type="entry name" value="Bromodomain"/>
    <property type="match status" value="2"/>
</dbReference>
<feature type="region of interest" description="Disordered" evidence="9">
    <location>
        <begin position="1"/>
        <end position="22"/>
    </location>
</feature>
<dbReference type="InterPro" id="IPR054551">
    <property type="entry name" value="RSC4_Ig-like"/>
</dbReference>